<protein>
    <recommendedName>
        <fullName evidence="2">TMEM62 Ig-like domain-containing protein</fullName>
    </recommendedName>
</protein>
<dbReference type="OrthoDB" id="27234at2759"/>
<keyword evidence="1" id="KW-1133">Transmembrane helix</keyword>
<dbReference type="EMBL" id="CAJPEV010000014">
    <property type="protein sequence ID" value="CAG0878722.1"/>
    <property type="molecule type" value="Genomic_DNA"/>
</dbReference>
<dbReference type="SUPFAM" id="SSF56300">
    <property type="entry name" value="Metallo-dependent phosphatases"/>
    <property type="match status" value="1"/>
</dbReference>
<sequence length="502" mass="55700">MEQSGRQGTGGHSGISLDQSAQLIVIDLGGPPRPGLILEGPVARAKPGEPSATHSFDVSHVNSHKNYHRRYSVQGQKNPRSYSHVVEANGDQYAFLAVDAAMFPGLKSPHNFFGIIAPDEWQKVLTLESEIPKDAYKIFFGHYPSSVIVSPSPGIQSLLSKGLVYLCGHLHTLGGLIHHMYALQPLGNLELELADWKFSRRFRVAAIDHGLFSFVDHTMSEWPIILVTNPKDNSLSSPLKEPLHLMQNSTHVRVLVFSLQGVERIRVKVASGSWVTAVHTNGPLYVVPWDLLLWNQSVKGTLLLHVEAVEKDGNSRTVSQPFSLDGTYSQTSFGARFVLRTNMLKMWLRKIWLMTTLNMIFYPLVILLLYTAIGPIFGGELIEGYYGVGFAWGIYVGPWYVPGSQSFTIGFLHEYCICMDGKVKDETLHSPTGDTYSCSDATSKIFIMFAEELFCSSDTIFCPSANADDLRMHFAYSSAGKNEPQSSLLHNGTVMNCLILME</sequence>
<dbReference type="InterPro" id="IPR029052">
    <property type="entry name" value="Metallo-depent_PP-like"/>
</dbReference>
<evidence type="ECO:0000313" key="4">
    <source>
        <dbReference type="Proteomes" id="UP000677054"/>
    </source>
</evidence>
<feature type="transmembrane region" description="Helical" evidence="1">
    <location>
        <begin position="351"/>
        <end position="373"/>
    </location>
</feature>
<feature type="transmembrane region" description="Helical" evidence="1">
    <location>
        <begin position="385"/>
        <end position="401"/>
    </location>
</feature>
<feature type="domain" description="TMEM62 Ig-like" evidence="2">
    <location>
        <begin position="220"/>
        <end position="326"/>
    </location>
</feature>
<reference evidence="3" key="1">
    <citation type="submission" date="2020-11" db="EMBL/GenBank/DDBJ databases">
        <authorList>
            <person name="Tran Van P."/>
        </authorList>
    </citation>
    <scope>NUCLEOTIDE SEQUENCE</scope>
</reference>
<dbReference type="PANTHER" id="PTHR14795">
    <property type="entry name" value="HELICASE RELATED"/>
    <property type="match status" value="1"/>
</dbReference>
<accession>A0A7R8X0E3</accession>
<dbReference type="InterPro" id="IPR056229">
    <property type="entry name" value="Ig_TMM62"/>
</dbReference>
<dbReference type="Proteomes" id="UP000677054">
    <property type="component" value="Unassembled WGS sequence"/>
</dbReference>
<gene>
    <name evidence="3" type="ORF">DSTB1V02_LOCUS237</name>
</gene>
<evidence type="ECO:0000313" key="3">
    <source>
        <dbReference type="EMBL" id="CAD7240208.1"/>
    </source>
</evidence>
<evidence type="ECO:0000256" key="1">
    <source>
        <dbReference type="SAM" id="Phobius"/>
    </source>
</evidence>
<name>A0A7R8X0E3_9CRUS</name>
<dbReference type="EMBL" id="LR899531">
    <property type="protein sequence ID" value="CAD7240208.1"/>
    <property type="molecule type" value="Genomic_DNA"/>
</dbReference>
<keyword evidence="4" id="KW-1185">Reference proteome</keyword>
<proteinExistence type="predicted"/>
<dbReference type="PANTHER" id="PTHR14795:SF0">
    <property type="entry name" value="TRANSMEMBRANE PROTEIN 62"/>
    <property type="match status" value="1"/>
</dbReference>
<keyword evidence="1" id="KW-0472">Membrane</keyword>
<dbReference type="AlphaFoldDB" id="A0A7R8X0E3"/>
<evidence type="ECO:0000259" key="2">
    <source>
        <dbReference type="Pfam" id="PF24384"/>
    </source>
</evidence>
<keyword evidence="1" id="KW-0812">Transmembrane</keyword>
<organism evidence="3">
    <name type="scientific">Darwinula stevensoni</name>
    <dbReference type="NCBI Taxonomy" id="69355"/>
    <lineage>
        <taxon>Eukaryota</taxon>
        <taxon>Metazoa</taxon>
        <taxon>Ecdysozoa</taxon>
        <taxon>Arthropoda</taxon>
        <taxon>Crustacea</taxon>
        <taxon>Oligostraca</taxon>
        <taxon>Ostracoda</taxon>
        <taxon>Podocopa</taxon>
        <taxon>Podocopida</taxon>
        <taxon>Darwinulocopina</taxon>
        <taxon>Darwinuloidea</taxon>
        <taxon>Darwinulidae</taxon>
        <taxon>Darwinula</taxon>
    </lineage>
</organism>
<dbReference type="Pfam" id="PF24384">
    <property type="entry name" value="Ig_TMM62"/>
    <property type="match status" value="1"/>
</dbReference>